<dbReference type="PROSITE" id="PS50878">
    <property type="entry name" value="RT_POL"/>
    <property type="match status" value="1"/>
</dbReference>
<dbReference type="AlphaFoldDB" id="A0A0L7KQH2"/>
<keyword evidence="2" id="KW-0540">Nuclease</keyword>
<dbReference type="GO" id="GO:0003964">
    <property type="term" value="F:RNA-directed DNA polymerase activity"/>
    <property type="evidence" value="ECO:0007669"/>
    <property type="project" value="UniProtKB-KW"/>
</dbReference>
<dbReference type="EMBL" id="JTDY01007234">
    <property type="protein sequence ID" value="KOB65360.1"/>
    <property type="molecule type" value="Genomic_DNA"/>
</dbReference>
<keyword evidence="2" id="KW-0548">Nucleotidyltransferase</keyword>
<keyword evidence="2" id="KW-0695">RNA-directed DNA polymerase</keyword>
<sequence>MADRSQVVTGESEKITSKPLKTSIGVVQGSSLSNIMFSLLLNNLPECINNAHILMYADDVAAVVQAPTRELLERRLNMVAEEPIGSI</sequence>
<proteinExistence type="predicted"/>
<evidence type="ECO:0000259" key="1">
    <source>
        <dbReference type="PROSITE" id="PS50878"/>
    </source>
</evidence>
<organism evidence="2 3">
    <name type="scientific">Operophtera brumata</name>
    <name type="common">Winter moth</name>
    <name type="synonym">Phalaena brumata</name>
    <dbReference type="NCBI Taxonomy" id="104452"/>
    <lineage>
        <taxon>Eukaryota</taxon>
        <taxon>Metazoa</taxon>
        <taxon>Ecdysozoa</taxon>
        <taxon>Arthropoda</taxon>
        <taxon>Hexapoda</taxon>
        <taxon>Insecta</taxon>
        <taxon>Pterygota</taxon>
        <taxon>Neoptera</taxon>
        <taxon>Endopterygota</taxon>
        <taxon>Lepidoptera</taxon>
        <taxon>Glossata</taxon>
        <taxon>Ditrysia</taxon>
        <taxon>Geometroidea</taxon>
        <taxon>Geometridae</taxon>
        <taxon>Larentiinae</taxon>
        <taxon>Operophtera</taxon>
    </lineage>
</organism>
<dbReference type="InterPro" id="IPR000477">
    <property type="entry name" value="RT_dom"/>
</dbReference>
<keyword evidence="2" id="KW-0255">Endonuclease</keyword>
<name>A0A0L7KQH2_OPEBR</name>
<reference evidence="2 3" key="1">
    <citation type="journal article" date="2015" name="Genome Biol. Evol.">
        <title>The genome of winter moth (Operophtera brumata) provides a genomic perspective on sexual dimorphism and phenology.</title>
        <authorList>
            <person name="Derks M.F."/>
            <person name="Smit S."/>
            <person name="Salis L."/>
            <person name="Schijlen E."/>
            <person name="Bossers A."/>
            <person name="Mateman C."/>
            <person name="Pijl A.S."/>
            <person name="de Ridder D."/>
            <person name="Groenen M.A."/>
            <person name="Visser M.E."/>
            <person name="Megens H.J."/>
        </authorList>
    </citation>
    <scope>NUCLEOTIDE SEQUENCE [LARGE SCALE GENOMIC DNA]</scope>
    <source>
        <strain evidence="2">WM2013NL</strain>
        <tissue evidence="2">Head and thorax</tissue>
    </source>
</reference>
<dbReference type="GO" id="GO:0004519">
    <property type="term" value="F:endonuclease activity"/>
    <property type="evidence" value="ECO:0007669"/>
    <property type="project" value="UniProtKB-KW"/>
</dbReference>
<comment type="caution">
    <text evidence="2">The sequence shown here is derived from an EMBL/GenBank/DDBJ whole genome shotgun (WGS) entry which is preliminary data.</text>
</comment>
<dbReference type="Proteomes" id="UP000037510">
    <property type="component" value="Unassembled WGS sequence"/>
</dbReference>
<evidence type="ECO:0000313" key="2">
    <source>
        <dbReference type="EMBL" id="KOB65360.1"/>
    </source>
</evidence>
<keyword evidence="2" id="KW-0378">Hydrolase</keyword>
<dbReference type="Pfam" id="PF00078">
    <property type="entry name" value="RVT_1"/>
    <property type="match status" value="1"/>
</dbReference>
<evidence type="ECO:0000313" key="3">
    <source>
        <dbReference type="Proteomes" id="UP000037510"/>
    </source>
</evidence>
<accession>A0A0L7KQH2</accession>
<gene>
    <name evidence="2" type="ORF">OBRU01_22831</name>
</gene>
<feature type="domain" description="Reverse transcriptase" evidence="1">
    <location>
        <begin position="1"/>
        <end position="87"/>
    </location>
</feature>
<protein>
    <submittedName>
        <fullName evidence="2">Putative endonuclease-reverse transcriptase</fullName>
    </submittedName>
</protein>
<keyword evidence="3" id="KW-1185">Reference proteome</keyword>
<keyword evidence="2" id="KW-0808">Transferase</keyword>